<keyword evidence="1" id="KW-0813">Transport</keyword>
<proteinExistence type="predicted"/>
<accession>A0A2S6GVT5</accession>
<dbReference type="GO" id="GO:0016887">
    <property type="term" value="F:ATP hydrolysis activity"/>
    <property type="evidence" value="ECO:0007669"/>
    <property type="project" value="InterPro"/>
</dbReference>
<dbReference type="EMBL" id="PTIY01000010">
    <property type="protein sequence ID" value="PPK69317.1"/>
    <property type="molecule type" value="Genomic_DNA"/>
</dbReference>
<dbReference type="PROSITE" id="PS00211">
    <property type="entry name" value="ABC_TRANSPORTER_1"/>
    <property type="match status" value="1"/>
</dbReference>
<dbReference type="AlphaFoldDB" id="A0A2S6GVT5"/>
<dbReference type="InterPro" id="IPR003593">
    <property type="entry name" value="AAA+_ATPase"/>
</dbReference>
<evidence type="ECO:0000313" key="5">
    <source>
        <dbReference type="EMBL" id="PPK69317.1"/>
    </source>
</evidence>
<comment type="caution">
    <text evidence="5">The sequence shown here is derived from an EMBL/GenBank/DDBJ whole genome shotgun (WGS) entry which is preliminary data.</text>
</comment>
<organism evidence="5 6">
    <name type="scientific">Methylobacter tundripaludum</name>
    <dbReference type="NCBI Taxonomy" id="173365"/>
    <lineage>
        <taxon>Bacteria</taxon>
        <taxon>Pseudomonadati</taxon>
        <taxon>Pseudomonadota</taxon>
        <taxon>Gammaproteobacteria</taxon>
        <taxon>Methylococcales</taxon>
        <taxon>Methylococcaceae</taxon>
        <taxon>Methylobacter</taxon>
    </lineage>
</organism>
<dbReference type="OrthoDB" id="9775490at2"/>
<gene>
    <name evidence="5" type="ORF">B0F88_110103</name>
</gene>
<dbReference type="Proteomes" id="UP000238071">
    <property type="component" value="Unassembled WGS sequence"/>
</dbReference>
<dbReference type="PROSITE" id="PS50893">
    <property type="entry name" value="ABC_TRANSPORTER_2"/>
    <property type="match status" value="1"/>
</dbReference>
<feature type="domain" description="ABC transporter" evidence="4">
    <location>
        <begin position="4"/>
        <end position="235"/>
    </location>
</feature>
<dbReference type="RefSeq" id="WP_104424355.1">
    <property type="nucleotide sequence ID" value="NZ_PTIY01000010.1"/>
</dbReference>
<dbReference type="GO" id="GO:0005524">
    <property type="term" value="F:ATP binding"/>
    <property type="evidence" value="ECO:0007669"/>
    <property type="project" value="UniProtKB-KW"/>
</dbReference>
<dbReference type="InterPro" id="IPR003439">
    <property type="entry name" value="ABC_transporter-like_ATP-bd"/>
</dbReference>
<keyword evidence="3 5" id="KW-0067">ATP-binding</keyword>
<reference evidence="5 6" key="1">
    <citation type="submission" date="2018-02" db="EMBL/GenBank/DDBJ databases">
        <title>Subsurface microbial communities from deep shales in Ohio and West Virginia, USA.</title>
        <authorList>
            <person name="Wrighton K."/>
        </authorList>
    </citation>
    <scope>NUCLEOTIDE SEQUENCE [LARGE SCALE GENOMIC DNA]</scope>
    <source>
        <strain evidence="5 6">OWC-G53F</strain>
    </source>
</reference>
<evidence type="ECO:0000313" key="6">
    <source>
        <dbReference type="Proteomes" id="UP000238071"/>
    </source>
</evidence>
<keyword evidence="2" id="KW-0547">Nucleotide-binding</keyword>
<keyword evidence="6" id="KW-1185">Reference proteome</keyword>
<dbReference type="SUPFAM" id="SSF52540">
    <property type="entry name" value="P-loop containing nucleoside triphosphate hydrolases"/>
    <property type="match status" value="1"/>
</dbReference>
<dbReference type="Gene3D" id="3.40.50.300">
    <property type="entry name" value="P-loop containing nucleotide triphosphate hydrolases"/>
    <property type="match status" value="1"/>
</dbReference>
<dbReference type="InterPro" id="IPR027417">
    <property type="entry name" value="P-loop_NTPase"/>
</dbReference>
<dbReference type="InterPro" id="IPR017871">
    <property type="entry name" value="ABC_transporter-like_CS"/>
</dbReference>
<protein>
    <submittedName>
        <fullName evidence="5">ABC-2 type transport system ATP-binding protein</fullName>
    </submittedName>
</protein>
<name>A0A2S6GVT5_9GAMM</name>
<evidence type="ECO:0000256" key="3">
    <source>
        <dbReference type="ARBA" id="ARBA00022840"/>
    </source>
</evidence>
<dbReference type="PANTHER" id="PTHR42711:SF15">
    <property type="entry name" value="ABC-TYPE MULTIDRUG TRANSPORT SYSTEM, ATPASE COMPONENT"/>
    <property type="match status" value="1"/>
</dbReference>
<dbReference type="InterPro" id="IPR050763">
    <property type="entry name" value="ABC_transporter_ATP-binding"/>
</dbReference>
<evidence type="ECO:0000256" key="2">
    <source>
        <dbReference type="ARBA" id="ARBA00022741"/>
    </source>
</evidence>
<evidence type="ECO:0000259" key="4">
    <source>
        <dbReference type="PROSITE" id="PS50893"/>
    </source>
</evidence>
<sequence>MNALSLRNLKKTYNNGFEALKGIDLDVEAGDFFALLGPNGAGKSTAIGIISSLVNATSGSVSIFGHDLKHDLAKAKSCIGLVPQEVNFNQFDTVKSILLNQAGYYGTPRKLALQRAEYCLKQMDLWDKRDTVSRRLSGGMKRRVMIARALVHSPKLLILDEPTAGVDIEIRRSMWQMMQEVNEQGTTIILTTHYLEEAESLCRNIAIINHGRIVENSDMAGLLARLHVEHFVLDLAHPVAAAPVIEGCQIELMSDKSLNVAIPKEHGLNKLFSQLTAQNIEVISLKNKTNRLEQLFMDLIDSNPKYSKPSGDNE</sequence>
<evidence type="ECO:0000256" key="1">
    <source>
        <dbReference type="ARBA" id="ARBA00022448"/>
    </source>
</evidence>
<dbReference type="SMART" id="SM00382">
    <property type="entry name" value="AAA"/>
    <property type="match status" value="1"/>
</dbReference>
<dbReference type="PANTHER" id="PTHR42711">
    <property type="entry name" value="ABC TRANSPORTER ATP-BINDING PROTEIN"/>
    <property type="match status" value="1"/>
</dbReference>
<dbReference type="Pfam" id="PF00005">
    <property type="entry name" value="ABC_tran"/>
    <property type="match status" value="1"/>
</dbReference>